<evidence type="ECO:0000313" key="3">
    <source>
        <dbReference type="Proteomes" id="UP000433104"/>
    </source>
</evidence>
<reference evidence="2 3" key="1">
    <citation type="submission" date="2019-12" db="EMBL/GenBank/DDBJ databases">
        <title>Genomic-based taxomic classification of the family Erythrobacteraceae.</title>
        <authorList>
            <person name="Xu L."/>
        </authorList>
    </citation>
    <scope>NUCLEOTIDE SEQUENCE [LARGE SCALE GENOMIC DNA]</scope>
    <source>
        <strain evidence="2 3">MCCC 1A09962</strain>
    </source>
</reference>
<dbReference type="InterPro" id="IPR006311">
    <property type="entry name" value="TAT_signal"/>
</dbReference>
<dbReference type="RefSeq" id="WP_160681655.1">
    <property type="nucleotide sequence ID" value="NZ_WTYW01000001.1"/>
</dbReference>
<evidence type="ECO:0000313" key="2">
    <source>
        <dbReference type="EMBL" id="MXO85238.1"/>
    </source>
</evidence>
<protein>
    <recommendedName>
        <fullName evidence="4">Tat (Twin-arginine translocation) pathway signal sequence</fullName>
    </recommendedName>
</protein>
<dbReference type="PROSITE" id="PS51318">
    <property type="entry name" value="TAT"/>
    <property type="match status" value="1"/>
</dbReference>
<feature type="signal peptide" evidence="1">
    <location>
        <begin position="1"/>
        <end position="27"/>
    </location>
</feature>
<keyword evidence="3" id="KW-1185">Reference proteome</keyword>
<evidence type="ECO:0008006" key="4">
    <source>
        <dbReference type="Google" id="ProtNLM"/>
    </source>
</evidence>
<sequence>MSTNTKRRDLLKVAPLCAVAVALPATASAVSDRTAWEKAMRAYLAAKSEDAAFLAEWRITSDRCKAACERVPHEAFPSDPYTGTPGPITTDNASFVRRARRTVADLASGRMHFDDRPDLRAHRKLCQDVAAAADRRDEQVRRVRSSFAMDEADDMAEELCDRVCATHSALMAMPAPDLAALHWKLDQLRDQDGDMESWAARYVAQTFADIARLLPAAA</sequence>
<gene>
    <name evidence="2" type="ORF">GRI38_04270</name>
</gene>
<dbReference type="OrthoDB" id="7586321at2"/>
<evidence type="ECO:0000256" key="1">
    <source>
        <dbReference type="SAM" id="SignalP"/>
    </source>
</evidence>
<keyword evidence="1" id="KW-0732">Signal</keyword>
<comment type="caution">
    <text evidence="2">The sequence shown here is derived from an EMBL/GenBank/DDBJ whole genome shotgun (WGS) entry which is preliminary data.</text>
</comment>
<dbReference type="EMBL" id="WTYW01000001">
    <property type="protein sequence ID" value="MXO85238.1"/>
    <property type="molecule type" value="Genomic_DNA"/>
</dbReference>
<name>A0A844ZBS1_9SPHN</name>
<dbReference type="Proteomes" id="UP000433104">
    <property type="component" value="Unassembled WGS sequence"/>
</dbReference>
<feature type="chain" id="PRO_5032826154" description="Tat (Twin-arginine translocation) pathway signal sequence" evidence="1">
    <location>
        <begin position="28"/>
        <end position="218"/>
    </location>
</feature>
<accession>A0A844ZBS1</accession>
<dbReference type="AlphaFoldDB" id="A0A844ZBS1"/>
<proteinExistence type="predicted"/>
<organism evidence="2 3">
    <name type="scientific">Parapontixanthobacter aurantiacus</name>
    <dbReference type="NCBI Taxonomy" id="1463599"/>
    <lineage>
        <taxon>Bacteria</taxon>
        <taxon>Pseudomonadati</taxon>
        <taxon>Pseudomonadota</taxon>
        <taxon>Alphaproteobacteria</taxon>
        <taxon>Sphingomonadales</taxon>
        <taxon>Erythrobacteraceae</taxon>
        <taxon>Parapontixanthobacter</taxon>
    </lineage>
</organism>